<comment type="caution">
    <text evidence="2">The sequence shown here is derived from an EMBL/GenBank/DDBJ whole genome shotgun (WGS) entry which is preliminary data.</text>
</comment>
<dbReference type="AlphaFoldDB" id="A0A4R0RGS1"/>
<evidence type="ECO:0000313" key="2">
    <source>
        <dbReference type="EMBL" id="TCD64885.1"/>
    </source>
</evidence>
<protein>
    <submittedName>
        <fullName evidence="2">Uncharacterized protein</fullName>
    </submittedName>
</protein>
<dbReference type="Proteomes" id="UP000292702">
    <property type="component" value="Unassembled WGS sequence"/>
</dbReference>
<accession>A0A4R0RGS1</accession>
<feature type="region of interest" description="Disordered" evidence="1">
    <location>
        <begin position="661"/>
        <end position="691"/>
    </location>
</feature>
<feature type="compositionally biased region" description="Low complexity" evidence="1">
    <location>
        <begin position="224"/>
        <end position="235"/>
    </location>
</feature>
<feature type="compositionally biased region" description="Polar residues" evidence="1">
    <location>
        <begin position="208"/>
        <end position="223"/>
    </location>
</feature>
<proteinExistence type="predicted"/>
<reference evidence="2 3" key="1">
    <citation type="submission" date="2018-11" db="EMBL/GenBank/DDBJ databases">
        <title>Genome assembly of Steccherinum ochraceum LE-BIN_3174, the white-rot fungus of the Steccherinaceae family (The Residual Polyporoid clade, Polyporales, Basidiomycota).</title>
        <authorList>
            <person name="Fedorova T.V."/>
            <person name="Glazunova O.A."/>
            <person name="Landesman E.O."/>
            <person name="Moiseenko K.V."/>
            <person name="Psurtseva N.V."/>
            <person name="Savinova O.S."/>
            <person name="Shakhova N.V."/>
            <person name="Tyazhelova T.V."/>
            <person name="Vasina D.V."/>
        </authorList>
    </citation>
    <scope>NUCLEOTIDE SEQUENCE [LARGE SCALE GENOMIC DNA]</scope>
    <source>
        <strain evidence="2 3">LE-BIN_3174</strain>
    </source>
</reference>
<feature type="region of interest" description="Disordered" evidence="1">
    <location>
        <begin position="256"/>
        <end position="287"/>
    </location>
</feature>
<keyword evidence="3" id="KW-1185">Reference proteome</keyword>
<organism evidence="2 3">
    <name type="scientific">Steccherinum ochraceum</name>
    <dbReference type="NCBI Taxonomy" id="92696"/>
    <lineage>
        <taxon>Eukaryota</taxon>
        <taxon>Fungi</taxon>
        <taxon>Dikarya</taxon>
        <taxon>Basidiomycota</taxon>
        <taxon>Agaricomycotina</taxon>
        <taxon>Agaricomycetes</taxon>
        <taxon>Polyporales</taxon>
        <taxon>Steccherinaceae</taxon>
        <taxon>Steccherinum</taxon>
    </lineage>
</organism>
<evidence type="ECO:0000256" key="1">
    <source>
        <dbReference type="SAM" id="MobiDB-lite"/>
    </source>
</evidence>
<sequence length="691" mass="76130">MSGLGSARESMVVVRYDRDAAVPKWLQEAPPSFSFEKEGKKVEYVRKAEPDRHLSRHPSASSVSHVQVANLATGLTSETSLDPAGLNRQLRAAMQNMRYSDEALAAHARSKLTQAAGGKPTKSTPSHPAYSSVPNYQRSLKETTMGASYVSNPSAFSLRPLSQSSSRAKGMAGSLERLSVSPHLPAKTTAAPRNCGEEQVIELHRRAASSNNTPVSDSFEQSVPTTPITPQTPTTDSDLHYTRGRSDSIEEMYWPPRAPRLSSQDASSRRHSMPVLPPVPGVQATGSSVSRRGIVVNGSSTGQQDFEHFTGHMPDHIDSSAAANVTHSVASTDQENSTGSVRLRPRSKTIADLDLSANQAIKSPRLHLHPPPSSRPNRVIPEPASTTQISIAAKATPSVDQPVESLDLELNNVLLPSCPSLQGLCNATEKIVHDLRSAMEHSRPTAYAQSRVPRTGFNLTLNGLEAFVRNHVGHENATLRPPVKGDVIVWNRDGENIPEHNITDHDERTPHNLVVLDALNSLGVRELALWPGPATHGLVYSSSPRYSELVNRRVNVFVSQKTTSDPYRYWGQYLVSATDFVLNPDVYDSAIKFDDVRKSMVRLAVHEAVDLDNLSKPLAKEIIQITKQQFKTGERKLRMYRFDLLSFDVAYGKACYDATRDEKTRSDKMRREEKTSNTELKALEEKARNQE</sequence>
<gene>
    <name evidence="2" type="ORF">EIP91_003461</name>
</gene>
<feature type="region of interest" description="Disordered" evidence="1">
    <location>
        <begin position="207"/>
        <end position="241"/>
    </location>
</feature>
<name>A0A4R0RGS1_9APHY</name>
<feature type="region of interest" description="Disordered" evidence="1">
    <location>
        <begin position="111"/>
        <end position="133"/>
    </location>
</feature>
<dbReference type="EMBL" id="RWJN01000209">
    <property type="protein sequence ID" value="TCD64885.1"/>
    <property type="molecule type" value="Genomic_DNA"/>
</dbReference>
<evidence type="ECO:0000313" key="3">
    <source>
        <dbReference type="Proteomes" id="UP000292702"/>
    </source>
</evidence>